<dbReference type="SUPFAM" id="SSF74653">
    <property type="entry name" value="TolA/TonB C-terminal domain"/>
    <property type="match status" value="1"/>
</dbReference>
<evidence type="ECO:0000256" key="7">
    <source>
        <dbReference type="ARBA" id="ARBA00022927"/>
    </source>
</evidence>
<name>A0ABY3R7M2_9BRAD</name>
<keyword evidence="12" id="KW-1185">Reference proteome</keyword>
<proteinExistence type="inferred from homology"/>
<evidence type="ECO:0000313" key="12">
    <source>
        <dbReference type="Proteomes" id="UP001431010"/>
    </source>
</evidence>
<evidence type="ECO:0000256" key="2">
    <source>
        <dbReference type="ARBA" id="ARBA00006555"/>
    </source>
</evidence>
<evidence type="ECO:0000256" key="3">
    <source>
        <dbReference type="ARBA" id="ARBA00022448"/>
    </source>
</evidence>
<evidence type="ECO:0000256" key="8">
    <source>
        <dbReference type="ARBA" id="ARBA00022989"/>
    </source>
</evidence>
<dbReference type="Pfam" id="PF03544">
    <property type="entry name" value="TonB_C"/>
    <property type="match status" value="1"/>
</dbReference>
<accession>A0ABY3R7M2</accession>
<gene>
    <name evidence="11" type="ORF">LQG66_29475</name>
</gene>
<comment type="subcellular location">
    <subcellularLocation>
        <location evidence="1">Cell inner membrane</location>
        <topology evidence="1">Single-pass membrane protein</topology>
        <orientation evidence="1">Periplasmic side</orientation>
    </subcellularLocation>
</comment>
<dbReference type="RefSeq" id="WP_231319347.1">
    <property type="nucleotide sequence ID" value="NZ_CP088156.1"/>
</dbReference>
<evidence type="ECO:0000256" key="9">
    <source>
        <dbReference type="ARBA" id="ARBA00023136"/>
    </source>
</evidence>
<keyword evidence="5" id="KW-0997">Cell inner membrane</keyword>
<keyword evidence="7" id="KW-0653">Protein transport</keyword>
<evidence type="ECO:0000313" key="11">
    <source>
        <dbReference type="EMBL" id="UFZ03324.1"/>
    </source>
</evidence>
<keyword evidence="3" id="KW-0813">Transport</keyword>
<keyword evidence="8" id="KW-1133">Transmembrane helix</keyword>
<dbReference type="PANTHER" id="PTHR33446">
    <property type="entry name" value="PROTEIN TONB-RELATED"/>
    <property type="match status" value="1"/>
</dbReference>
<feature type="domain" description="TonB C-terminal" evidence="10">
    <location>
        <begin position="121"/>
        <end position="212"/>
    </location>
</feature>
<evidence type="ECO:0000256" key="5">
    <source>
        <dbReference type="ARBA" id="ARBA00022519"/>
    </source>
</evidence>
<evidence type="ECO:0000256" key="4">
    <source>
        <dbReference type="ARBA" id="ARBA00022475"/>
    </source>
</evidence>
<sequence>MTVPALLAVGVYWLRHTPTGTGMPSSDNVMQVRLVASPATDAARPVVTANTPALSPASAPAQDPKVAAAAAVAGSESVTARDSTAPGLALSHLPAAPAWDAPVPGSPLTVTRAMPDQKTMTFVRTVKSHIARFQYYPERAQRERNQGQVGLVLTLRRDGTVTNVRIASSSGFAALDAAAVDTVRRAQPLPSIPVELPGQLSLDYTIAFDLPQ</sequence>
<dbReference type="PROSITE" id="PS52015">
    <property type="entry name" value="TONB_CTD"/>
    <property type="match status" value="1"/>
</dbReference>
<dbReference type="InterPro" id="IPR051045">
    <property type="entry name" value="TonB-dependent_transducer"/>
</dbReference>
<dbReference type="Gene3D" id="3.30.1150.10">
    <property type="match status" value="1"/>
</dbReference>
<dbReference type="EMBL" id="CP088156">
    <property type="protein sequence ID" value="UFZ03324.1"/>
    <property type="molecule type" value="Genomic_DNA"/>
</dbReference>
<dbReference type="NCBIfam" id="TIGR01352">
    <property type="entry name" value="tonB_Cterm"/>
    <property type="match status" value="1"/>
</dbReference>
<evidence type="ECO:0000259" key="10">
    <source>
        <dbReference type="PROSITE" id="PS52015"/>
    </source>
</evidence>
<reference evidence="11" key="1">
    <citation type="journal article" date="2024" name="Antonie Van Leeuwenhoek">
        <title>Bradyrhizobium ontarionense sp. nov., a novel bacterial symbiont isolated from Aeschynomene indica (Indian jointvetch), harbours photosynthesis, nitrogen fixation and nitrous oxide (N2O) reductase genes.</title>
        <authorList>
            <person name="Bromfield E.S.P."/>
            <person name="Cloutier S."/>
        </authorList>
    </citation>
    <scope>NUCLEOTIDE SEQUENCE</scope>
    <source>
        <strain evidence="11">A19</strain>
    </source>
</reference>
<dbReference type="InterPro" id="IPR006260">
    <property type="entry name" value="TonB/TolA_C"/>
</dbReference>
<protein>
    <submittedName>
        <fullName evidence="11">TonB family protein</fullName>
    </submittedName>
</protein>
<keyword evidence="4" id="KW-1003">Cell membrane</keyword>
<comment type="similarity">
    <text evidence="2">Belongs to the TonB family.</text>
</comment>
<organism evidence="11 12">
    <name type="scientific">Bradyrhizobium ontarionense</name>
    <dbReference type="NCBI Taxonomy" id="2898149"/>
    <lineage>
        <taxon>Bacteria</taxon>
        <taxon>Pseudomonadati</taxon>
        <taxon>Pseudomonadota</taxon>
        <taxon>Alphaproteobacteria</taxon>
        <taxon>Hyphomicrobiales</taxon>
        <taxon>Nitrobacteraceae</taxon>
        <taxon>Bradyrhizobium</taxon>
    </lineage>
</organism>
<evidence type="ECO:0000256" key="1">
    <source>
        <dbReference type="ARBA" id="ARBA00004383"/>
    </source>
</evidence>
<dbReference type="InterPro" id="IPR037682">
    <property type="entry name" value="TonB_C"/>
</dbReference>
<keyword evidence="6" id="KW-0812">Transmembrane</keyword>
<evidence type="ECO:0000256" key="6">
    <source>
        <dbReference type="ARBA" id="ARBA00022692"/>
    </source>
</evidence>
<keyword evidence="9" id="KW-0472">Membrane</keyword>
<dbReference type="Proteomes" id="UP001431010">
    <property type="component" value="Chromosome"/>
</dbReference>